<reference evidence="7" key="1">
    <citation type="submission" date="2025-08" db="UniProtKB">
        <authorList>
            <consortium name="RefSeq"/>
        </authorList>
    </citation>
    <scope>IDENTIFICATION</scope>
</reference>
<dbReference type="GO" id="GO:0005829">
    <property type="term" value="C:cytosol"/>
    <property type="evidence" value="ECO:0007669"/>
    <property type="project" value="TreeGrafter"/>
</dbReference>
<organism evidence="6 7">
    <name type="scientific">Hyalella azteca</name>
    <name type="common">Amphipod</name>
    <dbReference type="NCBI Taxonomy" id="294128"/>
    <lineage>
        <taxon>Eukaryota</taxon>
        <taxon>Metazoa</taxon>
        <taxon>Ecdysozoa</taxon>
        <taxon>Arthropoda</taxon>
        <taxon>Crustacea</taxon>
        <taxon>Multicrustacea</taxon>
        <taxon>Malacostraca</taxon>
        <taxon>Eumalacostraca</taxon>
        <taxon>Peracarida</taxon>
        <taxon>Amphipoda</taxon>
        <taxon>Senticaudata</taxon>
        <taxon>Talitrida</taxon>
        <taxon>Talitroidea</taxon>
        <taxon>Hyalellidae</taxon>
        <taxon>Hyalella</taxon>
    </lineage>
</organism>
<gene>
    <name evidence="7" type="primary">LOC108676423</name>
</gene>
<keyword evidence="3" id="KW-0464">Manganese</keyword>
<protein>
    <submittedName>
        <fullName evidence="7">Arginase, hepatic</fullName>
    </submittedName>
</protein>
<sequence>MLLRKVVCRVWTPASQWVPQCRKATTIVTHARIGVLGAPFEKGQKHAGVAQGPSALRKTGFLSALTERGLDVLDYGDVREDLSTSTSSTTSSSGGGGGGGGQYSTGPEGEKDFYRVLEYNKKLAVAVADVLRDDRLCVTLGGDHTIAIGTIAGHAASLAPHQKVSVLWVDAHADINTGASSHTSHMHGMAAGFHMAELQHSNLPCGFPQSSLNVAQIAYIGLRDVDVAEAMAVMGGLTVREGCVALEAARATGHLRALDLVEVNPSLADTRGVATTTLAARTLLYAALSGH</sequence>
<dbReference type="Pfam" id="PF00491">
    <property type="entry name" value="Arginase"/>
    <property type="match status" value="2"/>
</dbReference>
<dbReference type="GeneID" id="108676423"/>
<feature type="compositionally biased region" description="Low complexity" evidence="5">
    <location>
        <begin position="83"/>
        <end position="92"/>
    </location>
</feature>
<dbReference type="OrthoDB" id="9992747at2759"/>
<evidence type="ECO:0000256" key="2">
    <source>
        <dbReference type="ARBA" id="ARBA00022801"/>
    </source>
</evidence>
<dbReference type="AlphaFoldDB" id="A0A979FGQ0"/>
<evidence type="ECO:0000256" key="1">
    <source>
        <dbReference type="ARBA" id="ARBA00022723"/>
    </source>
</evidence>
<proteinExistence type="inferred from homology"/>
<dbReference type="PIRSF" id="PIRSF036979">
    <property type="entry name" value="Arginase"/>
    <property type="match status" value="1"/>
</dbReference>
<accession>A0A979FGQ0</accession>
<dbReference type="PROSITE" id="PS51409">
    <property type="entry name" value="ARGINASE_2"/>
    <property type="match status" value="1"/>
</dbReference>
<keyword evidence="1" id="KW-0479">Metal-binding</keyword>
<evidence type="ECO:0000256" key="5">
    <source>
        <dbReference type="SAM" id="MobiDB-lite"/>
    </source>
</evidence>
<dbReference type="GO" id="GO:0004053">
    <property type="term" value="F:arginase activity"/>
    <property type="evidence" value="ECO:0007669"/>
    <property type="project" value="TreeGrafter"/>
</dbReference>
<comment type="similarity">
    <text evidence="4">Belongs to the arginase family.</text>
</comment>
<dbReference type="CTD" id="46717"/>
<dbReference type="Gene3D" id="3.40.800.10">
    <property type="entry name" value="Ureohydrolase domain"/>
    <property type="match status" value="2"/>
</dbReference>
<evidence type="ECO:0000313" key="7">
    <source>
        <dbReference type="RefSeq" id="XP_047735888.1"/>
    </source>
</evidence>
<dbReference type="SUPFAM" id="SSF52768">
    <property type="entry name" value="Arginase/deacetylase"/>
    <property type="match status" value="1"/>
</dbReference>
<evidence type="ECO:0000313" key="6">
    <source>
        <dbReference type="Proteomes" id="UP000694843"/>
    </source>
</evidence>
<dbReference type="PRINTS" id="PR00116">
    <property type="entry name" value="ARGINASE"/>
</dbReference>
<dbReference type="KEGG" id="hazt:108676423"/>
<dbReference type="GO" id="GO:0030145">
    <property type="term" value="F:manganese ion binding"/>
    <property type="evidence" value="ECO:0007669"/>
    <property type="project" value="TreeGrafter"/>
</dbReference>
<evidence type="ECO:0000256" key="3">
    <source>
        <dbReference type="ARBA" id="ARBA00023211"/>
    </source>
</evidence>
<dbReference type="InterPro" id="IPR006035">
    <property type="entry name" value="Ureohydrolase"/>
</dbReference>
<dbReference type="PANTHER" id="PTHR43782">
    <property type="entry name" value="ARGINASE"/>
    <property type="match status" value="1"/>
</dbReference>
<dbReference type="PANTHER" id="PTHR43782:SF3">
    <property type="entry name" value="ARGINASE"/>
    <property type="match status" value="1"/>
</dbReference>
<feature type="compositionally biased region" description="Gly residues" evidence="5">
    <location>
        <begin position="93"/>
        <end position="103"/>
    </location>
</feature>
<name>A0A979FGQ0_HYAAZ</name>
<dbReference type="RefSeq" id="XP_047735888.1">
    <property type="nucleotide sequence ID" value="XM_047879932.1"/>
</dbReference>
<dbReference type="Proteomes" id="UP000694843">
    <property type="component" value="Unplaced"/>
</dbReference>
<dbReference type="GO" id="GO:0005634">
    <property type="term" value="C:nucleus"/>
    <property type="evidence" value="ECO:0007669"/>
    <property type="project" value="TreeGrafter"/>
</dbReference>
<feature type="region of interest" description="Disordered" evidence="5">
    <location>
        <begin position="83"/>
        <end position="107"/>
    </location>
</feature>
<keyword evidence="6" id="KW-1185">Reference proteome</keyword>
<dbReference type="InterPro" id="IPR023696">
    <property type="entry name" value="Ureohydrolase_dom_sf"/>
</dbReference>
<keyword evidence="2" id="KW-0378">Hydrolase</keyword>
<evidence type="ECO:0000256" key="4">
    <source>
        <dbReference type="PROSITE-ProRule" id="PRU00742"/>
    </source>
</evidence>